<dbReference type="EMBL" id="CAUDKV010000010">
    <property type="protein sequence ID" value="CAJ0874795.1"/>
    <property type="molecule type" value="Genomic_DNA"/>
</dbReference>
<accession>A0AAD2ANQ5</accession>
<dbReference type="RefSeq" id="WP_222327998.1">
    <property type="nucleotide sequence ID" value="NZ_CATVXE010000010.1"/>
</dbReference>
<protein>
    <submittedName>
        <fullName evidence="1">Uncharacterized protein</fullName>
    </submittedName>
</protein>
<evidence type="ECO:0000313" key="4">
    <source>
        <dbReference type="Proteomes" id="UP001190452"/>
    </source>
</evidence>
<sequence>MLDQARERLLEKLEEVLGTGDGVAAPGQPAPVMNFHGGTVFVGNGNVHNVYNVRPRITVVQTGNGVVDTHQKRRLLDLRDQIVAVSRVVDGHGITAAGVMSRLNRHMGVNSYAEIPEDKFAQAETYLVRWRARLEGMPGASRSPGWRDRRIQAIHARCRELDADGRRIAYMRKRWGKTSLIDLSNEQVDKLYRAVMDWKDEK</sequence>
<organism evidence="1 3">
    <name type="scientific">Ralstonia mannitolilytica</name>
    <dbReference type="NCBI Taxonomy" id="105219"/>
    <lineage>
        <taxon>Bacteria</taxon>
        <taxon>Pseudomonadati</taxon>
        <taxon>Pseudomonadota</taxon>
        <taxon>Betaproteobacteria</taxon>
        <taxon>Burkholderiales</taxon>
        <taxon>Burkholderiaceae</taxon>
        <taxon>Ralstonia</taxon>
    </lineage>
</organism>
<reference evidence="1 4" key="1">
    <citation type="submission" date="2023-07" db="EMBL/GenBank/DDBJ databases">
        <authorList>
            <person name="Peeters C."/>
        </authorList>
    </citation>
    <scope>NUCLEOTIDE SEQUENCE</scope>
    <source>
        <strain evidence="2 4">R-77569</strain>
        <strain evidence="1">R-77591</strain>
    </source>
</reference>
<dbReference type="EMBL" id="CATVXE010000010">
    <property type="protein sequence ID" value="CAJ0684638.1"/>
    <property type="molecule type" value="Genomic_DNA"/>
</dbReference>
<comment type="caution">
    <text evidence="1">The sequence shown here is derived from an EMBL/GenBank/DDBJ whole genome shotgun (WGS) entry which is preliminary data.</text>
</comment>
<evidence type="ECO:0000313" key="1">
    <source>
        <dbReference type="EMBL" id="CAJ0684638.1"/>
    </source>
</evidence>
<evidence type="ECO:0000313" key="3">
    <source>
        <dbReference type="Proteomes" id="UP001190002"/>
    </source>
</evidence>
<keyword evidence="4" id="KW-1185">Reference proteome</keyword>
<dbReference type="AlphaFoldDB" id="A0AAD2ANQ5"/>
<name>A0AAD2ANQ5_9RALS</name>
<evidence type="ECO:0000313" key="2">
    <source>
        <dbReference type="EMBL" id="CAJ0874795.1"/>
    </source>
</evidence>
<dbReference type="Proteomes" id="UP001190002">
    <property type="component" value="Unassembled WGS sequence"/>
</dbReference>
<gene>
    <name evidence="2" type="ORF">R77569_02651</name>
    <name evidence="1" type="ORF">R77591_02545</name>
</gene>
<dbReference type="Proteomes" id="UP001190452">
    <property type="component" value="Unassembled WGS sequence"/>
</dbReference>
<proteinExistence type="predicted"/>